<name>A0A895Y8P2_9ACTN</name>
<evidence type="ECO:0000313" key="2">
    <source>
        <dbReference type="EMBL" id="QSB12632.1"/>
    </source>
</evidence>
<dbReference type="EMBL" id="CP070499">
    <property type="protein sequence ID" value="QSB12632.1"/>
    <property type="molecule type" value="Genomic_DNA"/>
</dbReference>
<evidence type="ECO:0000256" key="1">
    <source>
        <dbReference type="SAM" id="MobiDB-lite"/>
    </source>
</evidence>
<protein>
    <submittedName>
        <fullName evidence="2">Uncharacterized protein</fullName>
    </submittedName>
</protein>
<accession>A0A895Y8P2</accession>
<dbReference type="RefSeq" id="WP_239674670.1">
    <property type="nucleotide sequence ID" value="NZ_CP070499.1"/>
</dbReference>
<sequence>MSSHDQPRQPARGFPAFPPVRGRGGPEQARWWVKGWSAAVAELLLDQSLLTRGRRLARTGTLGPITITALPALPLT</sequence>
<dbReference type="Proteomes" id="UP000662857">
    <property type="component" value="Chromosome"/>
</dbReference>
<reference evidence="2" key="1">
    <citation type="submission" date="2021-02" db="EMBL/GenBank/DDBJ databases">
        <title>Natrosporangium hydrolyticum gen. nov., sp. nov, a haloalkaliphilic actinobacterium from a soda solonchak soil.</title>
        <authorList>
            <person name="Sorokin D.Y."/>
            <person name="Khijniak T.V."/>
            <person name="Zakharycheva A.P."/>
            <person name="Boueva O.V."/>
            <person name="Ariskina E.V."/>
            <person name="Hahnke R.L."/>
            <person name="Bunk B."/>
            <person name="Sproer C."/>
            <person name="Schumann P."/>
            <person name="Evtushenko L.I."/>
            <person name="Kublanov I.V."/>
        </authorList>
    </citation>
    <scope>NUCLEOTIDE SEQUENCE</scope>
    <source>
        <strain evidence="2">DSM 106523</strain>
    </source>
</reference>
<organism evidence="2 3">
    <name type="scientific">Natronosporangium hydrolyticum</name>
    <dbReference type="NCBI Taxonomy" id="2811111"/>
    <lineage>
        <taxon>Bacteria</taxon>
        <taxon>Bacillati</taxon>
        <taxon>Actinomycetota</taxon>
        <taxon>Actinomycetes</taxon>
        <taxon>Micromonosporales</taxon>
        <taxon>Micromonosporaceae</taxon>
        <taxon>Natronosporangium</taxon>
    </lineage>
</organism>
<gene>
    <name evidence="2" type="ORF">JQS43_13030</name>
</gene>
<proteinExistence type="predicted"/>
<feature type="region of interest" description="Disordered" evidence="1">
    <location>
        <begin position="1"/>
        <end position="24"/>
    </location>
</feature>
<dbReference type="AlphaFoldDB" id="A0A895Y8P2"/>
<keyword evidence="3" id="KW-1185">Reference proteome</keyword>
<dbReference type="KEGG" id="nhy:JQS43_13030"/>
<evidence type="ECO:0000313" key="3">
    <source>
        <dbReference type="Proteomes" id="UP000662857"/>
    </source>
</evidence>